<accession>A0AAE3GXC5</accession>
<dbReference type="CDD" id="cd00082">
    <property type="entry name" value="HisKA"/>
    <property type="match status" value="1"/>
</dbReference>
<dbReference type="InterPro" id="IPR036890">
    <property type="entry name" value="HATPase_C_sf"/>
</dbReference>
<dbReference type="RefSeq" id="WP_254014338.1">
    <property type="nucleotide sequence ID" value="NZ_JAMZMM010000358.1"/>
</dbReference>
<dbReference type="EMBL" id="JAMZMM010000358">
    <property type="protein sequence ID" value="MCP2731603.1"/>
    <property type="molecule type" value="Genomic_DNA"/>
</dbReference>
<keyword evidence="4" id="KW-0808">Transferase</keyword>
<dbReference type="PANTHER" id="PTHR43304">
    <property type="entry name" value="PHYTOCHROME-LIKE PROTEIN CPH1"/>
    <property type="match status" value="1"/>
</dbReference>
<dbReference type="NCBIfam" id="TIGR00229">
    <property type="entry name" value="sensory_box"/>
    <property type="match status" value="3"/>
</dbReference>
<evidence type="ECO:0000313" key="11">
    <source>
        <dbReference type="Proteomes" id="UP001204953"/>
    </source>
</evidence>
<dbReference type="CDD" id="cd00130">
    <property type="entry name" value="PAS"/>
    <property type="match status" value="3"/>
</dbReference>
<dbReference type="PANTHER" id="PTHR43304:SF1">
    <property type="entry name" value="PAC DOMAIN-CONTAINING PROTEIN"/>
    <property type="match status" value="1"/>
</dbReference>
<dbReference type="Pfam" id="PF02518">
    <property type="entry name" value="HATPase_c"/>
    <property type="match status" value="1"/>
</dbReference>
<dbReference type="InterPro" id="IPR013767">
    <property type="entry name" value="PAS_fold"/>
</dbReference>
<evidence type="ECO:0000259" key="9">
    <source>
        <dbReference type="PROSITE" id="PS50113"/>
    </source>
</evidence>
<feature type="domain" description="PAC" evidence="9">
    <location>
        <begin position="357"/>
        <end position="409"/>
    </location>
</feature>
<dbReference type="EC" id="2.7.13.3" evidence="2"/>
<dbReference type="PROSITE" id="PS50112">
    <property type="entry name" value="PAS"/>
    <property type="match status" value="3"/>
</dbReference>
<evidence type="ECO:0000259" key="8">
    <source>
        <dbReference type="PROSITE" id="PS50112"/>
    </source>
</evidence>
<dbReference type="SMART" id="SM00387">
    <property type="entry name" value="HATPase_c"/>
    <property type="match status" value="1"/>
</dbReference>
<dbReference type="Gene3D" id="3.30.450.20">
    <property type="entry name" value="PAS domain"/>
    <property type="match status" value="3"/>
</dbReference>
<feature type="domain" description="PAS" evidence="8">
    <location>
        <begin position="157"/>
        <end position="228"/>
    </location>
</feature>
<dbReference type="GO" id="GO:0006355">
    <property type="term" value="P:regulation of DNA-templated transcription"/>
    <property type="evidence" value="ECO:0007669"/>
    <property type="project" value="InterPro"/>
</dbReference>
<comment type="catalytic activity">
    <reaction evidence="1">
        <text>ATP + protein L-histidine = ADP + protein N-phospho-L-histidine.</text>
        <dbReference type="EC" id="2.7.13.3"/>
    </reaction>
</comment>
<feature type="domain" description="PAS" evidence="8">
    <location>
        <begin position="26"/>
        <end position="101"/>
    </location>
</feature>
<feature type="domain" description="Histidine kinase" evidence="7">
    <location>
        <begin position="450"/>
        <end position="711"/>
    </location>
</feature>
<protein>
    <recommendedName>
        <fullName evidence="2">histidine kinase</fullName>
        <ecNumber evidence="2">2.7.13.3</ecNumber>
    </recommendedName>
</protein>
<dbReference type="PROSITE" id="PS50109">
    <property type="entry name" value="HIS_KIN"/>
    <property type="match status" value="1"/>
</dbReference>
<dbReference type="PRINTS" id="PR00344">
    <property type="entry name" value="BCTRLSENSOR"/>
</dbReference>
<evidence type="ECO:0000256" key="5">
    <source>
        <dbReference type="ARBA" id="ARBA00022777"/>
    </source>
</evidence>
<organism evidence="10 11">
    <name type="scientific">Limnofasciculus baicalensis BBK-W-15</name>
    <dbReference type="NCBI Taxonomy" id="2699891"/>
    <lineage>
        <taxon>Bacteria</taxon>
        <taxon>Bacillati</taxon>
        <taxon>Cyanobacteriota</taxon>
        <taxon>Cyanophyceae</taxon>
        <taxon>Coleofasciculales</taxon>
        <taxon>Coleofasciculaceae</taxon>
        <taxon>Limnofasciculus</taxon>
        <taxon>Limnofasciculus baicalensis</taxon>
    </lineage>
</organism>
<keyword evidence="11" id="KW-1185">Reference proteome</keyword>
<dbReference type="Pfam" id="PF00989">
    <property type="entry name" value="PAS"/>
    <property type="match status" value="1"/>
</dbReference>
<reference evidence="10" key="1">
    <citation type="submission" date="2022-06" db="EMBL/GenBank/DDBJ databases">
        <title>New cyanobacteria of genus Symplocastrum in benthos of Lake Baikal.</title>
        <authorList>
            <person name="Sorokovikova E."/>
            <person name="Tikhonova I."/>
            <person name="Krasnopeev A."/>
            <person name="Evseev P."/>
            <person name="Gladkikh A."/>
            <person name="Belykh O."/>
        </authorList>
    </citation>
    <scope>NUCLEOTIDE SEQUENCE</scope>
    <source>
        <strain evidence="10">BBK-W-15</strain>
    </source>
</reference>
<dbReference type="AlphaFoldDB" id="A0AAE3GXC5"/>
<dbReference type="InterPro" id="IPR003661">
    <property type="entry name" value="HisK_dim/P_dom"/>
</dbReference>
<dbReference type="SUPFAM" id="SSF55874">
    <property type="entry name" value="ATPase domain of HSP90 chaperone/DNA topoisomerase II/histidine kinase"/>
    <property type="match status" value="1"/>
</dbReference>
<evidence type="ECO:0000256" key="6">
    <source>
        <dbReference type="ARBA" id="ARBA00023012"/>
    </source>
</evidence>
<name>A0AAE3GXC5_9CYAN</name>
<gene>
    <name evidence="10" type="ORF">NJ959_24550</name>
</gene>
<dbReference type="SMART" id="SM00091">
    <property type="entry name" value="PAS"/>
    <property type="match status" value="4"/>
</dbReference>
<sequence>MQIISNYSEIIRTSTDCKETDLPEESEAQFKSLVANIPGAVYRCACDSAWTMTYLSDGIQEISGYLASDFIHNRVRSFGSIIHPQDRGKVEESVWQSISTKQSYVTEYRIVREDGKITWVYDKGQAIFDREGEILWLDGVILDITQQKETEAELRRTQAFLNSVVQNLPVGVFIKDAQKLRIKYWNKASEELFGYTQDEVLGKNDYDFIPEDRADKLRAKDRQVLQGGKLVDIPESPIITPHRGERIVHTKKVPLLDDSGIPQHLLIICEDITARKRWEEALRESESHYRRIVETASEGVWLFDVHSKTTFLNSRMAQMLGYKVEEILGRSLFEFMDEESHALAQSYVNRRHQGIQERYDFKFRRQDGSSLWAIVSATPIFDTRGQFVGVLRMITDISERKRTEGALLESKCKLKAKNTRLKQTLNKLQQTQTQLIQNEKMASLGQMIAGIAHEINNPICFIDGNIVYANQYTSDLLHLLELYEKHYPEPVAEIKNEIETIDLDFLTTDFPKLLKSMKEGSNRIRKIVLSLRNFSRLDEAEIKQVHIDEGIDSTLLILQHRLKKGLQDQEIQVETNYGELPLIECYAGALNQVFFHIINNAIDALESQPQPRRITICTEMETREEDREKTGVTTLTQSVIIRIADNGSGIPETILQRIFDPFFTTKPIGAGKGLGLSISHSIIIDKHCGKLTCNSTVGKGTEFAIALPISQKVKSKIIG</sequence>
<dbReference type="Gene3D" id="3.30.565.10">
    <property type="entry name" value="Histidine kinase-like ATPase, C-terminal domain"/>
    <property type="match status" value="1"/>
</dbReference>
<dbReference type="InterPro" id="IPR013655">
    <property type="entry name" value="PAS_fold_3"/>
</dbReference>
<dbReference type="PROSITE" id="PS50113">
    <property type="entry name" value="PAC"/>
    <property type="match status" value="3"/>
</dbReference>
<evidence type="ECO:0000256" key="3">
    <source>
        <dbReference type="ARBA" id="ARBA00022553"/>
    </source>
</evidence>
<dbReference type="InterPro" id="IPR052162">
    <property type="entry name" value="Sensor_kinase/Photoreceptor"/>
</dbReference>
<evidence type="ECO:0000256" key="2">
    <source>
        <dbReference type="ARBA" id="ARBA00012438"/>
    </source>
</evidence>
<evidence type="ECO:0000256" key="1">
    <source>
        <dbReference type="ARBA" id="ARBA00000085"/>
    </source>
</evidence>
<feature type="domain" description="PAC" evidence="9">
    <location>
        <begin position="104"/>
        <end position="156"/>
    </location>
</feature>
<dbReference type="InterPro" id="IPR005467">
    <property type="entry name" value="His_kinase_dom"/>
</dbReference>
<dbReference type="InterPro" id="IPR003594">
    <property type="entry name" value="HATPase_dom"/>
</dbReference>
<keyword evidence="5" id="KW-0418">Kinase</keyword>
<dbReference type="Pfam" id="PF08448">
    <property type="entry name" value="PAS_4"/>
    <property type="match status" value="1"/>
</dbReference>
<evidence type="ECO:0000313" key="10">
    <source>
        <dbReference type="EMBL" id="MCP2731603.1"/>
    </source>
</evidence>
<keyword evidence="3" id="KW-0597">Phosphoprotein</keyword>
<comment type="caution">
    <text evidence="10">The sequence shown here is derived from an EMBL/GenBank/DDBJ whole genome shotgun (WGS) entry which is preliminary data.</text>
</comment>
<dbReference type="InterPro" id="IPR001610">
    <property type="entry name" value="PAC"/>
</dbReference>
<keyword evidence="6" id="KW-0902">Two-component regulatory system</keyword>
<dbReference type="GO" id="GO:0000155">
    <property type="term" value="F:phosphorelay sensor kinase activity"/>
    <property type="evidence" value="ECO:0007669"/>
    <property type="project" value="InterPro"/>
</dbReference>
<dbReference type="InterPro" id="IPR013656">
    <property type="entry name" value="PAS_4"/>
</dbReference>
<proteinExistence type="predicted"/>
<evidence type="ECO:0000256" key="4">
    <source>
        <dbReference type="ARBA" id="ARBA00022679"/>
    </source>
</evidence>
<evidence type="ECO:0000259" key="7">
    <source>
        <dbReference type="PROSITE" id="PS50109"/>
    </source>
</evidence>
<dbReference type="InterPro" id="IPR004358">
    <property type="entry name" value="Sig_transdc_His_kin-like_C"/>
</dbReference>
<feature type="domain" description="PAS" evidence="8">
    <location>
        <begin position="285"/>
        <end position="350"/>
    </location>
</feature>
<dbReference type="SUPFAM" id="SSF55785">
    <property type="entry name" value="PYP-like sensor domain (PAS domain)"/>
    <property type="match status" value="3"/>
</dbReference>
<dbReference type="InterPro" id="IPR035965">
    <property type="entry name" value="PAS-like_dom_sf"/>
</dbReference>
<dbReference type="SMART" id="SM00086">
    <property type="entry name" value="PAC"/>
    <property type="match status" value="3"/>
</dbReference>
<dbReference type="InterPro" id="IPR000700">
    <property type="entry name" value="PAS-assoc_C"/>
</dbReference>
<feature type="domain" description="PAC" evidence="9">
    <location>
        <begin position="232"/>
        <end position="284"/>
    </location>
</feature>
<dbReference type="Pfam" id="PF08447">
    <property type="entry name" value="PAS_3"/>
    <property type="match status" value="1"/>
</dbReference>
<dbReference type="Gene3D" id="1.10.287.130">
    <property type="match status" value="1"/>
</dbReference>
<dbReference type="Proteomes" id="UP001204953">
    <property type="component" value="Unassembled WGS sequence"/>
</dbReference>
<dbReference type="InterPro" id="IPR000014">
    <property type="entry name" value="PAS"/>
</dbReference>